<accession>A0ACC1CRI6</accession>
<sequence length="214" mass="23735">MKLKLLILSVASFSCLFTPTWGMGLLKAKAALLGAGALAAKGALFKGLVDKKHSANKPVIIIQKKPPPQSQPYHKSILEIKPFVEVNKPLLEGDTNPPLSILRWNPDIAIPALRLPVLRPPVLEVDSPVTVEKTSMVELKPCPKPVSLSSKYHKILDKASRLWNFIAEDMHFKKNALTGFFESIEPRETPVLYQIVRSPNSYPVPVEEDIFIGK</sequence>
<evidence type="ECO:0000313" key="1">
    <source>
        <dbReference type="EMBL" id="KAJ0174225.1"/>
    </source>
</evidence>
<evidence type="ECO:0000313" key="2">
    <source>
        <dbReference type="Proteomes" id="UP000824533"/>
    </source>
</evidence>
<gene>
    <name evidence="1" type="ORF">K1T71_010371</name>
</gene>
<proteinExistence type="predicted"/>
<protein>
    <submittedName>
        <fullName evidence="1">Uncharacterized protein</fullName>
    </submittedName>
</protein>
<name>A0ACC1CRI6_9NEOP</name>
<dbReference type="EMBL" id="CM034404">
    <property type="protein sequence ID" value="KAJ0174225.1"/>
    <property type="molecule type" value="Genomic_DNA"/>
</dbReference>
<comment type="caution">
    <text evidence="1">The sequence shown here is derived from an EMBL/GenBank/DDBJ whole genome shotgun (WGS) entry which is preliminary data.</text>
</comment>
<organism evidence="1 2">
    <name type="scientific">Dendrolimus kikuchii</name>
    <dbReference type="NCBI Taxonomy" id="765133"/>
    <lineage>
        <taxon>Eukaryota</taxon>
        <taxon>Metazoa</taxon>
        <taxon>Ecdysozoa</taxon>
        <taxon>Arthropoda</taxon>
        <taxon>Hexapoda</taxon>
        <taxon>Insecta</taxon>
        <taxon>Pterygota</taxon>
        <taxon>Neoptera</taxon>
        <taxon>Endopterygota</taxon>
        <taxon>Lepidoptera</taxon>
        <taxon>Glossata</taxon>
        <taxon>Ditrysia</taxon>
        <taxon>Bombycoidea</taxon>
        <taxon>Lasiocampidae</taxon>
        <taxon>Dendrolimus</taxon>
    </lineage>
</organism>
<dbReference type="Proteomes" id="UP000824533">
    <property type="component" value="Linkage Group LG18"/>
</dbReference>
<keyword evidence="2" id="KW-1185">Reference proteome</keyword>
<reference evidence="1 2" key="1">
    <citation type="journal article" date="2021" name="Front. Genet.">
        <title>Chromosome-Level Genome Assembly Reveals Significant Gene Expansion in the Toll and IMD Signaling Pathways of Dendrolimus kikuchii.</title>
        <authorList>
            <person name="Zhou J."/>
            <person name="Wu P."/>
            <person name="Xiong Z."/>
            <person name="Liu N."/>
            <person name="Zhao N."/>
            <person name="Ji M."/>
            <person name="Qiu Y."/>
            <person name="Yang B."/>
        </authorList>
    </citation>
    <scope>NUCLEOTIDE SEQUENCE [LARGE SCALE GENOMIC DNA]</scope>
    <source>
        <strain evidence="1">Ann1</strain>
    </source>
</reference>